<dbReference type="PANTHER" id="PTHR32309:SF13">
    <property type="entry name" value="FERRIC ENTEROBACTIN TRANSPORT PROTEIN FEPE"/>
    <property type="match status" value="1"/>
</dbReference>
<evidence type="ECO:0000256" key="6">
    <source>
        <dbReference type="SAM" id="Coils"/>
    </source>
</evidence>
<dbReference type="PANTHER" id="PTHR32309">
    <property type="entry name" value="TYROSINE-PROTEIN KINASE"/>
    <property type="match status" value="1"/>
</dbReference>
<name>A0A5K7S9S2_9BACT</name>
<keyword evidence="5 7" id="KW-0472">Membrane</keyword>
<evidence type="ECO:0000313" key="9">
    <source>
        <dbReference type="EMBL" id="BBE18333.1"/>
    </source>
</evidence>
<evidence type="ECO:0000256" key="4">
    <source>
        <dbReference type="ARBA" id="ARBA00022989"/>
    </source>
</evidence>
<feature type="transmembrane region" description="Helical" evidence="7">
    <location>
        <begin position="290"/>
        <end position="311"/>
    </location>
</feature>
<evidence type="ECO:0000256" key="5">
    <source>
        <dbReference type="ARBA" id="ARBA00023136"/>
    </source>
</evidence>
<dbReference type="InterPro" id="IPR003856">
    <property type="entry name" value="LPS_length_determ_N"/>
</dbReference>
<keyword evidence="2" id="KW-1003">Cell membrane</keyword>
<dbReference type="AlphaFoldDB" id="A0A5K7S9S2"/>
<dbReference type="Pfam" id="PF02706">
    <property type="entry name" value="Wzz"/>
    <property type="match status" value="1"/>
</dbReference>
<evidence type="ECO:0000256" key="7">
    <source>
        <dbReference type="SAM" id="Phobius"/>
    </source>
</evidence>
<organism evidence="9 10">
    <name type="scientific">Aquipluma nitroreducens</name>
    <dbReference type="NCBI Taxonomy" id="2010828"/>
    <lineage>
        <taxon>Bacteria</taxon>
        <taxon>Pseudomonadati</taxon>
        <taxon>Bacteroidota</taxon>
        <taxon>Bacteroidia</taxon>
        <taxon>Marinilabiliales</taxon>
        <taxon>Prolixibacteraceae</taxon>
        <taxon>Aquipluma</taxon>
    </lineage>
</organism>
<evidence type="ECO:0000256" key="3">
    <source>
        <dbReference type="ARBA" id="ARBA00022692"/>
    </source>
</evidence>
<gene>
    <name evidence="9" type="ORF">AQPE_2495</name>
</gene>
<keyword evidence="6" id="KW-0175">Coiled coil</keyword>
<keyword evidence="3 7" id="KW-0812">Transmembrane</keyword>
<evidence type="ECO:0000256" key="2">
    <source>
        <dbReference type="ARBA" id="ARBA00022475"/>
    </source>
</evidence>
<feature type="transmembrane region" description="Helical" evidence="7">
    <location>
        <begin position="20"/>
        <end position="41"/>
    </location>
</feature>
<dbReference type="EMBL" id="AP018694">
    <property type="protein sequence ID" value="BBE18333.1"/>
    <property type="molecule type" value="Genomic_DNA"/>
</dbReference>
<feature type="domain" description="Polysaccharide chain length determinant N-terminal" evidence="8">
    <location>
        <begin position="6"/>
        <end position="54"/>
    </location>
</feature>
<protein>
    <submittedName>
        <fullName evidence="9">Lipopolysaccharide biosynthesis</fullName>
    </submittedName>
</protein>
<dbReference type="RefSeq" id="WP_318351249.1">
    <property type="nucleotide sequence ID" value="NZ_AP018694.1"/>
</dbReference>
<dbReference type="InterPro" id="IPR050445">
    <property type="entry name" value="Bact_polysacc_biosynth/exp"/>
</dbReference>
<dbReference type="KEGG" id="anf:AQPE_2495"/>
<evidence type="ECO:0000313" key="10">
    <source>
        <dbReference type="Proteomes" id="UP001193389"/>
    </source>
</evidence>
<keyword evidence="10" id="KW-1185">Reference proteome</keyword>
<evidence type="ECO:0000256" key="1">
    <source>
        <dbReference type="ARBA" id="ARBA00004651"/>
    </source>
</evidence>
<reference evidence="9" key="1">
    <citation type="journal article" date="2020" name="Int. J. Syst. Evol. Microbiol.">
        <title>Aquipluma nitroreducens gen. nov. sp. nov., a novel facultatively anaerobic bacterium isolated from a freshwater lake.</title>
        <authorList>
            <person name="Watanabe M."/>
            <person name="Kojima H."/>
            <person name="Fukui M."/>
        </authorList>
    </citation>
    <scope>NUCLEOTIDE SEQUENCE</scope>
    <source>
        <strain evidence="9">MeG22</strain>
    </source>
</reference>
<accession>A0A5K7S9S2</accession>
<feature type="coiled-coil region" evidence="6">
    <location>
        <begin position="169"/>
        <end position="196"/>
    </location>
</feature>
<proteinExistence type="predicted"/>
<evidence type="ECO:0000259" key="8">
    <source>
        <dbReference type="Pfam" id="PF02706"/>
    </source>
</evidence>
<sequence>MANFFDNQHLLGILWKWKKHLIIVGILAIAFSTLFSSSLFIKPKFKSTARIYPSFNIYTYSDESESEQLLEISNSQDIKFKVIDAFNLADVYGISKQDPLYRTYMLAEFNDNVGFKKTEYETVEISVLDTDPQRACLMCDSIVSFVNEKINSLHRVKFEEVVRSTGSGLKKVNHEIDSLEEKLNFLRGKYKLLDYESQAEQITKGMVKVLSEGKKNTAGGKELEQWMNNLQEKGGEYNLLTKAQENCIFERDSIKMVYDRSLGYVKNKLVYGHMVQSPVPADKKSYPVRWLIILASTFAALFVAMLAILVLENQKND</sequence>
<dbReference type="GO" id="GO:0004713">
    <property type="term" value="F:protein tyrosine kinase activity"/>
    <property type="evidence" value="ECO:0007669"/>
    <property type="project" value="TreeGrafter"/>
</dbReference>
<dbReference type="GO" id="GO:0005886">
    <property type="term" value="C:plasma membrane"/>
    <property type="evidence" value="ECO:0007669"/>
    <property type="project" value="UniProtKB-SubCell"/>
</dbReference>
<dbReference type="Proteomes" id="UP001193389">
    <property type="component" value="Chromosome"/>
</dbReference>
<keyword evidence="4 7" id="KW-1133">Transmembrane helix</keyword>
<comment type="subcellular location">
    <subcellularLocation>
        <location evidence="1">Cell membrane</location>
        <topology evidence="1">Multi-pass membrane protein</topology>
    </subcellularLocation>
</comment>